<evidence type="ECO:0008006" key="4">
    <source>
        <dbReference type="Google" id="ProtNLM"/>
    </source>
</evidence>
<accession>A0A7D3Y2K1</accession>
<gene>
    <name evidence="2" type="ORF">FHG85_00930</name>
</gene>
<proteinExistence type="predicted"/>
<feature type="transmembrane region" description="Helical" evidence="1">
    <location>
        <begin position="21"/>
        <end position="39"/>
    </location>
</feature>
<name>A0A7D3Y2K1_9BACT</name>
<evidence type="ECO:0000313" key="3">
    <source>
        <dbReference type="Proteomes" id="UP000500961"/>
    </source>
</evidence>
<dbReference type="RefSeq" id="WP_173072404.1">
    <property type="nucleotide sequence ID" value="NZ_CP041345.1"/>
</dbReference>
<reference evidence="2 3" key="1">
    <citation type="submission" date="2019-07" db="EMBL/GenBank/DDBJ databases">
        <title>Thalassofilum flectens gen. nov., sp. nov., a novel moderate thermophilic anaerobe from a shallow sea hot spring in Kunashir Island (Russia), representing a new family in the order Bacteroidales, and proposal of Thalassofilacea fam. nov.</title>
        <authorList>
            <person name="Kochetkova T.V."/>
            <person name="Podosokorskaya O.A."/>
            <person name="Novikov A."/>
            <person name="Elcheninov A.G."/>
            <person name="Toshchakov S.V."/>
            <person name="Kublanov I.V."/>
        </authorList>
    </citation>
    <scope>NUCLEOTIDE SEQUENCE [LARGE SCALE GENOMIC DNA]</scope>
    <source>
        <strain evidence="2 3">38-H</strain>
    </source>
</reference>
<evidence type="ECO:0000313" key="2">
    <source>
        <dbReference type="EMBL" id="QKG78889.1"/>
    </source>
</evidence>
<organism evidence="2 3">
    <name type="scientific">Tenuifilum thalassicum</name>
    <dbReference type="NCBI Taxonomy" id="2590900"/>
    <lineage>
        <taxon>Bacteria</taxon>
        <taxon>Pseudomonadati</taxon>
        <taxon>Bacteroidota</taxon>
        <taxon>Bacteroidia</taxon>
        <taxon>Bacteroidales</taxon>
        <taxon>Tenuifilaceae</taxon>
        <taxon>Tenuifilum</taxon>
    </lineage>
</organism>
<dbReference type="Proteomes" id="UP000500961">
    <property type="component" value="Chromosome"/>
</dbReference>
<keyword evidence="3" id="KW-1185">Reference proteome</keyword>
<protein>
    <recommendedName>
        <fullName evidence="4">Bacteriocin</fullName>
    </recommendedName>
</protein>
<keyword evidence="1" id="KW-1133">Transmembrane helix</keyword>
<dbReference type="EMBL" id="CP041345">
    <property type="protein sequence ID" value="QKG78889.1"/>
    <property type="molecule type" value="Genomic_DNA"/>
</dbReference>
<evidence type="ECO:0000256" key="1">
    <source>
        <dbReference type="SAM" id="Phobius"/>
    </source>
</evidence>
<keyword evidence="1" id="KW-0812">Transmembrane</keyword>
<feature type="transmembrane region" description="Helical" evidence="1">
    <location>
        <begin position="45"/>
        <end position="68"/>
    </location>
</feature>
<keyword evidence="1" id="KW-0472">Membrane</keyword>
<dbReference type="AlphaFoldDB" id="A0A7D3Y2K1"/>
<dbReference type="KEGG" id="ttz:FHG85_00930"/>
<sequence length="73" mass="7197">METRKLSLQEMEMTEGGSASEFICNMTTGGIGAIWGAWAGGIATAFAATAVASGGITVVVSLVVGAALSTAIC</sequence>